<keyword evidence="3 8" id="KW-0808">Transferase</keyword>
<keyword evidence="7 8" id="KW-0119">Carbohydrate metabolism</keyword>
<dbReference type="Proteomes" id="UP000076510">
    <property type="component" value="Unassembled WGS sequence"/>
</dbReference>
<dbReference type="InterPro" id="IPR006000">
    <property type="entry name" value="Xylulokinase"/>
</dbReference>
<dbReference type="SUPFAM" id="SSF53067">
    <property type="entry name" value="Actin-like ATPase domain"/>
    <property type="match status" value="2"/>
</dbReference>
<dbReference type="GO" id="GO:0004856">
    <property type="term" value="F:D-xylulokinase activity"/>
    <property type="evidence" value="ECO:0007669"/>
    <property type="project" value="UniProtKB-UniRule"/>
</dbReference>
<dbReference type="OrthoDB" id="9805576at2"/>
<dbReference type="AlphaFoldDB" id="A0A0J5Y8C9"/>
<organism evidence="13 14">
    <name type="scientific">Rossellomorea marisflavi</name>
    <dbReference type="NCBI Taxonomy" id="189381"/>
    <lineage>
        <taxon>Bacteria</taxon>
        <taxon>Bacillati</taxon>
        <taxon>Bacillota</taxon>
        <taxon>Bacilli</taxon>
        <taxon>Bacillales</taxon>
        <taxon>Bacillaceae</taxon>
        <taxon>Rossellomorea</taxon>
    </lineage>
</organism>
<evidence type="ECO:0000256" key="3">
    <source>
        <dbReference type="ARBA" id="ARBA00022679"/>
    </source>
</evidence>
<evidence type="ECO:0000256" key="2">
    <source>
        <dbReference type="ARBA" id="ARBA00022629"/>
    </source>
</evidence>
<dbReference type="GO" id="GO:0005524">
    <property type="term" value="F:ATP binding"/>
    <property type="evidence" value="ECO:0007669"/>
    <property type="project" value="UniProtKB-UniRule"/>
</dbReference>
<comment type="caution">
    <text evidence="13">The sequence shown here is derived from an EMBL/GenBank/DDBJ whole genome shotgun (WGS) entry which is preliminary data.</text>
</comment>
<evidence type="ECO:0000256" key="5">
    <source>
        <dbReference type="ARBA" id="ARBA00022777"/>
    </source>
</evidence>
<dbReference type="RefSeq" id="WP_048013678.1">
    <property type="nucleotide sequence ID" value="NZ_JBLGCT010000001.1"/>
</dbReference>
<dbReference type="Pfam" id="PF00370">
    <property type="entry name" value="FGGY_N"/>
    <property type="match status" value="1"/>
</dbReference>
<accession>A0A0J5Y8C9</accession>
<keyword evidence="5 8" id="KW-0418">Kinase</keyword>
<feature type="active site" description="Proton acceptor" evidence="8">
    <location>
        <position position="236"/>
    </location>
</feature>
<evidence type="ECO:0000256" key="4">
    <source>
        <dbReference type="ARBA" id="ARBA00022741"/>
    </source>
</evidence>
<dbReference type="PANTHER" id="PTHR43095">
    <property type="entry name" value="SUGAR KINASE"/>
    <property type="match status" value="1"/>
</dbReference>
<dbReference type="EMBL" id="LQQY01000009">
    <property type="protein sequence ID" value="KZE50834.1"/>
    <property type="molecule type" value="Genomic_DNA"/>
</dbReference>
<dbReference type="PIRSF" id="PIRSF000538">
    <property type="entry name" value="GlpK"/>
    <property type="match status" value="1"/>
</dbReference>
<dbReference type="PANTHER" id="PTHR43095:SF5">
    <property type="entry name" value="XYLULOSE KINASE"/>
    <property type="match status" value="1"/>
</dbReference>
<proteinExistence type="inferred from homology"/>
<reference evidence="14" key="1">
    <citation type="submission" date="2016-01" db="EMBL/GenBank/DDBJ databases">
        <title>Whole genome sequencing of Bhargavaea cecembensis T14.</title>
        <authorList>
            <person name="Hong K.W."/>
        </authorList>
    </citation>
    <scope>NUCLEOTIDE SEQUENCE [LARGE SCALE GENOMIC DNA]</scope>
    <source>
        <strain evidence="14">M19</strain>
    </source>
</reference>
<dbReference type="PROSITE" id="PS00933">
    <property type="entry name" value="FGGY_KINASES_1"/>
    <property type="match status" value="1"/>
</dbReference>
<comment type="function">
    <text evidence="8">Catalyzes the phosphorylation of D-xylulose to D-xylulose 5-phosphate.</text>
</comment>
<dbReference type="HAMAP" id="MF_02220">
    <property type="entry name" value="XylB"/>
    <property type="match status" value="1"/>
</dbReference>
<dbReference type="PATRIC" id="fig|189381.10.peg.863"/>
<evidence type="ECO:0000313" key="14">
    <source>
        <dbReference type="Proteomes" id="UP000076510"/>
    </source>
</evidence>
<dbReference type="InterPro" id="IPR018484">
    <property type="entry name" value="FGGY_N"/>
</dbReference>
<dbReference type="Pfam" id="PF02782">
    <property type="entry name" value="FGGY_C"/>
    <property type="match status" value="1"/>
</dbReference>
<evidence type="ECO:0000256" key="7">
    <source>
        <dbReference type="ARBA" id="ARBA00023277"/>
    </source>
</evidence>
<evidence type="ECO:0000256" key="6">
    <source>
        <dbReference type="ARBA" id="ARBA00022840"/>
    </source>
</evidence>
<evidence type="ECO:0000313" key="13">
    <source>
        <dbReference type="EMBL" id="KZE50834.1"/>
    </source>
</evidence>
<dbReference type="NCBIfam" id="TIGR01312">
    <property type="entry name" value="XylB"/>
    <property type="match status" value="1"/>
</dbReference>
<evidence type="ECO:0000256" key="10">
    <source>
        <dbReference type="RuleBase" id="RU364073"/>
    </source>
</evidence>
<dbReference type="InterPro" id="IPR018483">
    <property type="entry name" value="Carb_kinase_FGGY_CS"/>
</dbReference>
<dbReference type="Gene3D" id="3.30.420.40">
    <property type="match status" value="2"/>
</dbReference>
<feature type="domain" description="Carbohydrate kinase FGGY N-terminal" evidence="11">
    <location>
        <begin position="3"/>
        <end position="243"/>
    </location>
</feature>
<evidence type="ECO:0000256" key="1">
    <source>
        <dbReference type="ARBA" id="ARBA00009156"/>
    </source>
</evidence>
<keyword evidence="6 8" id="KW-0067">ATP-binding</keyword>
<comment type="catalytic activity">
    <reaction evidence="8 10">
        <text>D-xylulose + ATP = D-xylulose 5-phosphate + ADP + H(+)</text>
        <dbReference type="Rhea" id="RHEA:10964"/>
        <dbReference type="ChEBI" id="CHEBI:15378"/>
        <dbReference type="ChEBI" id="CHEBI:17140"/>
        <dbReference type="ChEBI" id="CHEBI:30616"/>
        <dbReference type="ChEBI" id="CHEBI:57737"/>
        <dbReference type="ChEBI" id="CHEBI:456216"/>
        <dbReference type="EC" id="2.7.1.17"/>
    </reaction>
</comment>
<evidence type="ECO:0000256" key="9">
    <source>
        <dbReference type="RuleBase" id="RU003733"/>
    </source>
</evidence>
<dbReference type="InterPro" id="IPR050406">
    <property type="entry name" value="FGGY_Carb_Kinase"/>
</dbReference>
<dbReference type="EC" id="2.7.1.17" evidence="8 10"/>
<gene>
    <name evidence="8 10" type="primary">xylB</name>
    <name evidence="13" type="ORF">AV649_15750</name>
</gene>
<evidence type="ECO:0000259" key="12">
    <source>
        <dbReference type="Pfam" id="PF02782"/>
    </source>
</evidence>
<dbReference type="InterPro" id="IPR018485">
    <property type="entry name" value="FGGY_C"/>
</dbReference>
<dbReference type="InterPro" id="IPR043129">
    <property type="entry name" value="ATPase_NBD"/>
</dbReference>
<dbReference type="PROSITE" id="PS00445">
    <property type="entry name" value="FGGY_KINASES_2"/>
    <property type="match status" value="1"/>
</dbReference>
<evidence type="ECO:0000259" key="11">
    <source>
        <dbReference type="Pfam" id="PF00370"/>
    </source>
</evidence>
<keyword evidence="2 8" id="KW-0859">Xylose metabolism</keyword>
<dbReference type="InterPro" id="IPR000577">
    <property type="entry name" value="Carb_kinase_FGGY"/>
</dbReference>
<name>A0A0J5Y8C9_9BACI</name>
<feature type="domain" description="Carbohydrate kinase FGGY C-terminal" evidence="12">
    <location>
        <begin position="253"/>
        <end position="437"/>
    </location>
</feature>
<dbReference type="GO" id="GO:0042732">
    <property type="term" value="P:D-xylose metabolic process"/>
    <property type="evidence" value="ECO:0007669"/>
    <property type="project" value="UniProtKB-KW"/>
</dbReference>
<dbReference type="CDD" id="cd07808">
    <property type="entry name" value="ASKHA_NBD_FGGY_EcXK-like"/>
    <property type="match status" value="1"/>
</dbReference>
<comment type="similarity">
    <text evidence="1 8 9">Belongs to the FGGY kinase family.</text>
</comment>
<keyword evidence="4 8" id="KW-0547">Nucleotide-binding</keyword>
<feature type="site" description="Important for activity" evidence="8">
    <location>
        <position position="8"/>
    </location>
</feature>
<feature type="binding site" evidence="8">
    <location>
        <begin position="77"/>
        <end position="78"/>
    </location>
    <ligand>
        <name>substrate</name>
    </ligand>
</feature>
<evidence type="ECO:0000256" key="8">
    <source>
        <dbReference type="HAMAP-Rule" id="MF_02220"/>
    </source>
</evidence>
<sequence length="500" mass="53745">MEYVIGVDLGTSAVKCLLLDRAGNVVKEAGRSFSVMRGAPGYSEQDPDDWVRGTLQALKELTAVEGDVKGISFSGQMHGLVLLDEKGDVARPAILWNDTRTTDQCRFIEEKAGLPELLRVVKNRPLEGFTLPKLLWVKENEPQLFEHASVFMLPKDYVRYRLTGEIATDPSDAAGTLLLESRTGEWSKDLLDLFGIPAALCPTILPSEGKAGTVNAEMAAETGLVEGTPVFTGGADNACGAIGAGILSPGDTMCSIGTSGVIVSYEQDADIDYEGTLHHFHHAVPGGYYAMGVTLSAGHSLSWFRDTFAAGESFDHLLQEAATVPPGANGLLFTPYLSGERTPHADAFIRGSFIGMDASQTRGDFVKAVMEGITFSLKESVEILRSKGKTIDTIVSIGGGAKSDVWLQLQADIFDAEVVSLVTEQGPGLGAGILAATGCGWFSSIQEAAGTFIRHGQRYQPDTGATTLYEKVYTIYKQVYPNTRLINEQLYPFRKGGKDV</sequence>
<protein>
    <recommendedName>
        <fullName evidence="8 10">Xylulose kinase</fullName>
        <shortName evidence="8 10">Xylulokinase</shortName>
        <ecNumber evidence="8 10">2.7.1.17</ecNumber>
    </recommendedName>
</protein>
<dbReference type="GO" id="GO:0005998">
    <property type="term" value="P:xylulose catabolic process"/>
    <property type="evidence" value="ECO:0007669"/>
    <property type="project" value="UniProtKB-UniRule"/>
</dbReference>